<organism evidence="1 2">
    <name type="scientific">Halalkalibacter krulwichiae</name>
    <dbReference type="NCBI Taxonomy" id="199441"/>
    <lineage>
        <taxon>Bacteria</taxon>
        <taxon>Bacillati</taxon>
        <taxon>Bacillota</taxon>
        <taxon>Bacilli</taxon>
        <taxon>Bacillales</taxon>
        <taxon>Bacillaceae</taxon>
        <taxon>Halalkalibacter</taxon>
    </lineage>
</organism>
<proteinExistence type="predicted"/>
<dbReference type="Proteomes" id="UP000193006">
    <property type="component" value="Chromosome"/>
</dbReference>
<keyword evidence="2" id="KW-1185">Reference proteome</keyword>
<name>A0A1X9M9F5_9BACI</name>
<dbReference type="AlphaFoldDB" id="A0A1X9M9F5"/>
<dbReference type="STRING" id="199441.BkAM31D_02465"/>
<protein>
    <submittedName>
        <fullName evidence="1">Uncharacterized protein</fullName>
    </submittedName>
</protein>
<reference evidence="1 2" key="1">
    <citation type="submission" date="2017-04" db="EMBL/GenBank/DDBJ databases">
        <title>Bacillus krulwichiae AM31D Genome sequencing and assembly.</title>
        <authorList>
            <person name="Krulwich T.A."/>
            <person name="Anastor L."/>
            <person name="Ehrlich R."/>
            <person name="Ehrlich G.D."/>
            <person name="Janto B."/>
        </authorList>
    </citation>
    <scope>NUCLEOTIDE SEQUENCE [LARGE SCALE GENOMIC DNA]</scope>
    <source>
        <strain evidence="1 2">AM31D</strain>
    </source>
</reference>
<evidence type="ECO:0000313" key="2">
    <source>
        <dbReference type="Proteomes" id="UP000193006"/>
    </source>
</evidence>
<dbReference type="EMBL" id="CP020814">
    <property type="protein sequence ID" value="ARK28803.1"/>
    <property type="molecule type" value="Genomic_DNA"/>
</dbReference>
<gene>
    <name evidence="1" type="ORF">BkAM31D_02465</name>
</gene>
<dbReference type="RefSeq" id="WP_066158343.1">
    <property type="nucleotide sequence ID" value="NZ_CP020814.1"/>
</dbReference>
<dbReference type="KEGG" id="bkw:BkAM31D_02465"/>
<evidence type="ECO:0000313" key="1">
    <source>
        <dbReference type="EMBL" id="ARK28803.1"/>
    </source>
</evidence>
<accession>A0A1X9M9F5</accession>
<sequence length="129" mass="13897">MSSPESRDLPEANGKIAPAYWDEPIGDWRPPRGAGGATYVHITNLPAIREFKNLSVHVGTSPVSIANGHKKKLVLRVVGDGPVYLGSDSNVSVDNGFPILPGETFILEGDFTLYAIATISQQLKILELN</sequence>